<evidence type="ECO:0000313" key="1">
    <source>
        <dbReference type="EMBL" id="PSK93047.1"/>
    </source>
</evidence>
<reference evidence="1 2" key="1">
    <citation type="submission" date="2018-03" db="EMBL/GenBank/DDBJ databases">
        <title>Genomic Encyclopedia of Type Strains, Phase III (KMG-III): the genomes of soil and plant-associated and newly described type strains.</title>
        <authorList>
            <person name="Whitman W."/>
        </authorList>
    </citation>
    <scope>NUCLEOTIDE SEQUENCE [LARGE SCALE GENOMIC DNA]</scope>
    <source>
        <strain evidence="1 2">CGMCC 1.12700</strain>
    </source>
</reference>
<protein>
    <submittedName>
        <fullName evidence="1">Uncharacterized protein</fullName>
    </submittedName>
</protein>
<comment type="caution">
    <text evidence="1">The sequence shown here is derived from an EMBL/GenBank/DDBJ whole genome shotgun (WGS) entry which is preliminary data.</text>
</comment>
<keyword evidence="2" id="KW-1185">Reference proteome</keyword>
<dbReference type="AlphaFoldDB" id="A0A2P8D769"/>
<organism evidence="1 2">
    <name type="scientific">Taibaiella chishuiensis</name>
    <dbReference type="NCBI Taxonomy" id="1434707"/>
    <lineage>
        <taxon>Bacteria</taxon>
        <taxon>Pseudomonadati</taxon>
        <taxon>Bacteroidota</taxon>
        <taxon>Chitinophagia</taxon>
        <taxon>Chitinophagales</taxon>
        <taxon>Chitinophagaceae</taxon>
        <taxon>Taibaiella</taxon>
    </lineage>
</organism>
<dbReference type="EMBL" id="PYGD01000002">
    <property type="protein sequence ID" value="PSK93047.1"/>
    <property type="molecule type" value="Genomic_DNA"/>
</dbReference>
<gene>
    <name evidence="1" type="ORF">B0I18_10216</name>
</gene>
<dbReference type="Proteomes" id="UP000240572">
    <property type="component" value="Unassembled WGS sequence"/>
</dbReference>
<name>A0A2P8D769_9BACT</name>
<accession>A0A2P8D769</accession>
<evidence type="ECO:0000313" key="2">
    <source>
        <dbReference type="Proteomes" id="UP000240572"/>
    </source>
</evidence>
<sequence length="160" mass="18192">MPYLNRMNKKEYRFEGGIVEVLFQEGSVHIVNDTQLWALLEGKIKENTTTLVAWIVEQYRQLQGRDLAITGDSLAVEIWGHVYFEYYLLILKELVRLQLVADLLEPLLAKSDVIDCGETGYDNNRKLWDMLAPHKDFILGMLPGKIDPAQKEGSTGSPPA</sequence>
<proteinExistence type="predicted"/>